<reference evidence="2 3" key="1">
    <citation type="journal article" date="2016" name="Nat. Commun.">
        <title>Thousands of microbial genomes shed light on interconnected biogeochemical processes in an aquifer system.</title>
        <authorList>
            <person name="Anantharaman K."/>
            <person name="Brown C.T."/>
            <person name="Hug L.A."/>
            <person name="Sharon I."/>
            <person name="Castelle C.J."/>
            <person name="Probst A.J."/>
            <person name="Thomas B.C."/>
            <person name="Singh A."/>
            <person name="Wilkins M.J."/>
            <person name="Karaoz U."/>
            <person name="Brodie E.L."/>
            <person name="Williams K.H."/>
            <person name="Hubbard S.S."/>
            <person name="Banfield J.F."/>
        </authorList>
    </citation>
    <scope>NUCLEOTIDE SEQUENCE [LARGE SCALE GENOMIC DNA]</scope>
</reference>
<dbReference type="Gene3D" id="3.30.70.920">
    <property type="match status" value="1"/>
</dbReference>
<dbReference type="EMBL" id="MEWW01000008">
    <property type="protein sequence ID" value="OGC84874.1"/>
    <property type="molecule type" value="Genomic_DNA"/>
</dbReference>
<dbReference type="Proteomes" id="UP000178091">
    <property type="component" value="Unassembled WGS sequence"/>
</dbReference>
<protein>
    <recommendedName>
        <fullName evidence="1">Transcription regulator AsnC/Lrp ligand binding domain-containing protein</fullName>
    </recommendedName>
</protein>
<dbReference type="AlphaFoldDB" id="A0A1F4XTE1"/>
<evidence type="ECO:0000259" key="1">
    <source>
        <dbReference type="Pfam" id="PF01037"/>
    </source>
</evidence>
<gene>
    <name evidence="2" type="ORF">A3F55_00115</name>
</gene>
<organism evidence="2 3">
    <name type="scientific">Candidatus Adlerbacteria bacterium RIFCSPHIGHO2_12_FULL_53_18</name>
    <dbReference type="NCBI Taxonomy" id="1797242"/>
    <lineage>
        <taxon>Bacteria</taxon>
        <taxon>Candidatus Adleribacteriota</taxon>
    </lineage>
</organism>
<accession>A0A1F4XTE1</accession>
<dbReference type="InterPro" id="IPR011008">
    <property type="entry name" value="Dimeric_a/b-barrel"/>
</dbReference>
<comment type="caution">
    <text evidence="2">The sequence shown here is derived from an EMBL/GenBank/DDBJ whole genome shotgun (WGS) entry which is preliminary data.</text>
</comment>
<dbReference type="InterPro" id="IPR019887">
    <property type="entry name" value="Tscrpt_reg_AsnC/Lrp_C"/>
</dbReference>
<proteinExistence type="predicted"/>
<dbReference type="SUPFAM" id="SSF54909">
    <property type="entry name" value="Dimeric alpha+beta barrel"/>
    <property type="match status" value="1"/>
</dbReference>
<feature type="domain" description="Transcription regulator AsnC/Lrp ligand binding" evidence="1">
    <location>
        <begin position="89"/>
        <end position="143"/>
    </location>
</feature>
<dbReference type="Pfam" id="PF01037">
    <property type="entry name" value="AsnC_trans_reg"/>
    <property type="match status" value="1"/>
</dbReference>
<evidence type="ECO:0000313" key="3">
    <source>
        <dbReference type="Proteomes" id="UP000178091"/>
    </source>
</evidence>
<evidence type="ECO:0000313" key="2">
    <source>
        <dbReference type="EMBL" id="OGC84874.1"/>
    </source>
</evidence>
<name>A0A1F4XTE1_9BACT</name>
<sequence length="155" mass="17826">MLDIPRQLNPQMLALLRLLQAKGNSQLDKITAHELGMKPSNFSKMRREARERGLILDESAVLLNPEKLGFVLGFFEVKFKDIRLNQAAEALWTTWPEVQEVHVLLPHHTMLLKVRARSNEELQSIRMKLWDIEGLEEVSTHIAGLTVKETQKLPI</sequence>